<evidence type="ECO:0000256" key="2">
    <source>
        <dbReference type="SAM" id="SignalP"/>
    </source>
</evidence>
<dbReference type="Proteomes" id="UP001190700">
    <property type="component" value="Unassembled WGS sequence"/>
</dbReference>
<dbReference type="AlphaFoldDB" id="A0AAE0BN75"/>
<evidence type="ECO:0000313" key="3">
    <source>
        <dbReference type="EMBL" id="KAK3239641.1"/>
    </source>
</evidence>
<keyword evidence="2" id="KW-0732">Signal</keyword>
<keyword evidence="4" id="KW-1185">Reference proteome</keyword>
<evidence type="ECO:0000256" key="1">
    <source>
        <dbReference type="SAM" id="MobiDB-lite"/>
    </source>
</evidence>
<feature type="compositionally biased region" description="Low complexity" evidence="1">
    <location>
        <begin position="63"/>
        <end position="72"/>
    </location>
</feature>
<name>A0AAE0BN75_9CHLO</name>
<reference evidence="3 4" key="1">
    <citation type="journal article" date="2015" name="Genome Biol. Evol.">
        <title>Comparative Genomics of a Bacterivorous Green Alga Reveals Evolutionary Causalities and Consequences of Phago-Mixotrophic Mode of Nutrition.</title>
        <authorList>
            <person name="Burns J.A."/>
            <person name="Paasch A."/>
            <person name="Narechania A."/>
            <person name="Kim E."/>
        </authorList>
    </citation>
    <scope>NUCLEOTIDE SEQUENCE [LARGE SCALE GENOMIC DNA]</scope>
    <source>
        <strain evidence="3 4">PLY_AMNH</strain>
    </source>
</reference>
<evidence type="ECO:0000313" key="4">
    <source>
        <dbReference type="Proteomes" id="UP001190700"/>
    </source>
</evidence>
<organism evidence="3 4">
    <name type="scientific">Cymbomonas tetramitiformis</name>
    <dbReference type="NCBI Taxonomy" id="36881"/>
    <lineage>
        <taxon>Eukaryota</taxon>
        <taxon>Viridiplantae</taxon>
        <taxon>Chlorophyta</taxon>
        <taxon>Pyramimonadophyceae</taxon>
        <taxon>Pyramimonadales</taxon>
        <taxon>Pyramimonadaceae</taxon>
        <taxon>Cymbomonas</taxon>
    </lineage>
</organism>
<gene>
    <name evidence="3" type="ORF">CYMTET_50445</name>
</gene>
<feature type="region of interest" description="Disordered" evidence="1">
    <location>
        <begin position="39"/>
        <end position="74"/>
    </location>
</feature>
<protein>
    <submittedName>
        <fullName evidence="3">Uncharacterized protein</fullName>
    </submittedName>
</protein>
<feature type="chain" id="PRO_5042235355" evidence="2">
    <location>
        <begin position="24"/>
        <end position="462"/>
    </location>
</feature>
<sequence>MRLSVRSPAVAAFLLASWQICCSKPVHAFTKPIETSEEEGAYNIPVPPGKDMGIRDAPDDLRSPSPTSTSSSQVYMSYKPGPACLQELDKKQKLECVTDEQKRSPSPVANGDLCGGIDMKQLTSCITPVEGMFDASEPISAAKDDGKPFCSSETDWSAGKFLGPSPTLEDGKYNGTDGVYTPDNCKLLSVHRNHLLEHFSGQRFGIIGDSHLRNLFTSIFNEVRGKRFYGEVPLKGDEGHWQVSRYSFGAQKDLLSITMYGKNGSELDALPQSNSLVGAPSVDLLNFWAGGFTDSPDLLAGHGEQLSLDHVVTAVSGWERHVAMTPEYMEAWEAFFERRGESLKTYIFLFWPYGVHVGKEREAKWKEWISSKPRSFAYYFINMQHLHVHLKSKQLDFTWHDLCKIEDLNLLILAWEVCSGFISRSFAELVFTLAGPGRADRLLNQGKNVSRPELPSSSKFWR</sequence>
<feature type="signal peptide" evidence="2">
    <location>
        <begin position="1"/>
        <end position="23"/>
    </location>
</feature>
<comment type="caution">
    <text evidence="3">The sequence shown here is derived from an EMBL/GenBank/DDBJ whole genome shotgun (WGS) entry which is preliminary data.</text>
</comment>
<feature type="compositionally biased region" description="Basic and acidic residues" evidence="1">
    <location>
        <begin position="52"/>
        <end position="62"/>
    </location>
</feature>
<dbReference type="EMBL" id="LGRX02033855">
    <property type="protein sequence ID" value="KAK3239641.1"/>
    <property type="molecule type" value="Genomic_DNA"/>
</dbReference>
<proteinExistence type="predicted"/>
<accession>A0AAE0BN75</accession>